<dbReference type="EMBL" id="JBHUEM010000005">
    <property type="protein sequence ID" value="MFD1736147.1"/>
    <property type="molecule type" value="Genomic_DNA"/>
</dbReference>
<dbReference type="RefSeq" id="WP_377927294.1">
    <property type="nucleotide sequence ID" value="NZ_JBHUEM010000005.1"/>
</dbReference>
<keyword evidence="2" id="KW-1185">Reference proteome</keyword>
<evidence type="ECO:0000313" key="1">
    <source>
        <dbReference type="EMBL" id="MFD1736147.1"/>
    </source>
</evidence>
<dbReference type="Proteomes" id="UP001597214">
    <property type="component" value="Unassembled WGS sequence"/>
</dbReference>
<protein>
    <submittedName>
        <fullName evidence="1">Uncharacterized protein</fullName>
    </submittedName>
</protein>
<sequence>MTGVYYKYCFDSTDIDELEECLYLIDDDIQKYWPLNQDITKLLLKQKQIIHTKINELNMRTNIIENK</sequence>
<reference evidence="2" key="1">
    <citation type="journal article" date="2019" name="Int. J. Syst. Evol. Microbiol.">
        <title>The Global Catalogue of Microorganisms (GCM) 10K type strain sequencing project: providing services to taxonomists for standard genome sequencing and annotation.</title>
        <authorList>
            <consortium name="The Broad Institute Genomics Platform"/>
            <consortium name="The Broad Institute Genome Sequencing Center for Infectious Disease"/>
            <person name="Wu L."/>
            <person name="Ma J."/>
        </authorList>
    </citation>
    <scope>NUCLEOTIDE SEQUENCE [LARGE SCALE GENOMIC DNA]</scope>
    <source>
        <strain evidence="2">CCUG 49339</strain>
    </source>
</reference>
<organism evidence="1 2">
    <name type="scientific">Bacillus salitolerans</name>
    <dbReference type="NCBI Taxonomy" id="1437434"/>
    <lineage>
        <taxon>Bacteria</taxon>
        <taxon>Bacillati</taxon>
        <taxon>Bacillota</taxon>
        <taxon>Bacilli</taxon>
        <taxon>Bacillales</taxon>
        <taxon>Bacillaceae</taxon>
        <taxon>Bacillus</taxon>
    </lineage>
</organism>
<gene>
    <name evidence="1" type="ORF">ACFSCX_06170</name>
</gene>
<proteinExistence type="predicted"/>
<evidence type="ECO:0000313" key="2">
    <source>
        <dbReference type="Proteomes" id="UP001597214"/>
    </source>
</evidence>
<comment type="caution">
    <text evidence="1">The sequence shown here is derived from an EMBL/GenBank/DDBJ whole genome shotgun (WGS) entry which is preliminary data.</text>
</comment>
<accession>A0ABW4LM10</accession>
<name>A0ABW4LM10_9BACI</name>